<accession>A0A1S1QD94</accession>
<dbReference type="Proteomes" id="UP000179627">
    <property type="component" value="Unassembled WGS sequence"/>
</dbReference>
<dbReference type="EMBL" id="MBLM01000154">
    <property type="protein sequence ID" value="OHV30224.1"/>
    <property type="molecule type" value="Genomic_DNA"/>
</dbReference>
<dbReference type="SUPFAM" id="SSF55144">
    <property type="entry name" value="LigT-like"/>
    <property type="match status" value="1"/>
</dbReference>
<reference evidence="2" key="1">
    <citation type="submission" date="2016-07" db="EMBL/GenBank/DDBJ databases">
        <title>Sequence Frankia sp. strain CcI1.17.</title>
        <authorList>
            <person name="Ghodhbane-Gtari F."/>
            <person name="Swanson E."/>
            <person name="Gueddou A."/>
            <person name="Morris K."/>
            <person name="Hezbri K."/>
            <person name="Ktari A."/>
            <person name="Nouioui I."/>
            <person name="Abebe-Akele F."/>
            <person name="Simpson S."/>
            <person name="Thomas K."/>
            <person name="Gtari M."/>
            <person name="Tisa L.S."/>
            <person name="Hurst S."/>
        </authorList>
    </citation>
    <scope>NUCLEOTIDE SEQUENCE [LARGE SCALE GENOMIC DNA]</scope>
    <source>
        <strain evidence="2">Cc1.17</strain>
    </source>
</reference>
<dbReference type="Pfam" id="PF13563">
    <property type="entry name" value="2_5_RNA_ligase2"/>
    <property type="match status" value="1"/>
</dbReference>
<name>A0A1S1QD94_9ACTN</name>
<dbReference type="Gene3D" id="3.90.1140.10">
    <property type="entry name" value="Cyclic phosphodiesterase"/>
    <property type="match status" value="1"/>
</dbReference>
<sequence>MSEHDPVHDDWERFRVLPSMTDHWERPGWTPGRRSFHWFLTFDSAALRDLAAACQQQLHDLACLDPVPADGLHLTVRRLAFTDEIDPATLATVTRQVAEQCRNQPAFRLRVGPLAGSSGAVRFTVTPWEPLIRLRDAVDDVSSACGLPAVNRRFRPHVGIAYSNRNMPAEPIIRRVAGLRDLPPAEVSVADLRLVRLYRHGRTYQWDTVAVAPLSA</sequence>
<keyword evidence="2" id="KW-1185">Reference proteome</keyword>
<evidence type="ECO:0000313" key="2">
    <source>
        <dbReference type="Proteomes" id="UP000179627"/>
    </source>
</evidence>
<dbReference type="InterPro" id="IPR009097">
    <property type="entry name" value="Cyclic_Pdiesterase"/>
</dbReference>
<dbReference type="OrthoDB" id="4541754at2"/>
<dbReference type="RefSeq" id="WP_071089661.1">
    <property type="nucleotide sequence ID" value="NZ_MBLM01000154.1"/>
</dbReference>
<proteinExistence type="predicted"/>
<protein>
    <recommendedName>
        <fullName evidence="3">2'-5' RNA ligase</fullName>
    </recommendedName>
</protein>
<comment type="caution">
    <text evidence="1">The sequence shown here is derived from an EMBL/GenBank/DDBJ whole genome shotgun (WGS) entry which is preliminary data.</text>
</comment>
<dbReference type="AlphaFoldDB" id="A0A1S1QD94"/>
<organism evidence="1 2">
    <name type="scientific">Parafrankia colletiae</name>
    <dbReference type="NCBI Taxonomy" id="573497"/>
    <lineage>
        <taxon>Bacteria</taxon>
        <taxon>Bacillati</taxon>
        <taxon>Actinomycetota</taxon>
        <taxon>Actinomycetes</taxon>
        <taxon>Frankiales</taxon>
        <taxon>Frankiaceae</taxon>
        <taxon>Parafrankia</taxon>
    </lineage>
</organism>
<evidence type="ECO:0000313" key="1">
    <source>
        <dbReference type="EMBL" id="OHV30224.1"/>
    </source>
</evidence>
<evidence type="ECO:0008006" key="3">
    <source>
        <dbReference type="Google" id="ProtNLM"/>
    </source>
</evidence>
<gene>
    <name evidence="1" type="ORF">CC117_27580</name>
</gene>